<dbReference type="InterPro" id="IPR017871">
    <property type="entry name" value="ABC_transporter-like_CS"/>
</dbReference>
<evidence type="ECO:0000313" key="7">
    <source>
        <dbReference type="Proteomes" id="UP000501812"/>
    </source>
</evidence>
<dbReference type="PANTHER" id="PTHR43335:SF4">
    <property type="entry name" value="ABC TRANSPORTER, ATP-BINDING PROTEIN"/>
    <property type="match status" value="1"/>
</dbReference>
<dbReference type="GO" id="GO:0016887">
    <property type="term" value="F:ATP hydrolysis activity"/>
    <property type="evidence" value="ECO:0007669"/>
    <property type="project" value="InterPro"/>
</dbReference>
<dbReference type="Pfam" id="PF00005">
    <property type="entry name" value="ABC_tran"/>
    <property type="match status" value="1"/>
</dbReference>
<dbReference type="InterPro" id="IPR027417">
    <property type="entry name" value="P-loop_NTPase"/>
</dbReference>
<comment type="similarity">
    <text evidence="1">Belongs to the ABC transporter superfamily.</text>
</comment>
<dbReference type="InterPro" id="IPR003593">
    <property type="entry name" value="AAA+_ATPase"/>
</dbReference>
<gene>
    <name evidence="6" type="ORF">HHL09_10090</name>
</gene>
<evidence type="ECO:0000256" key="4">
    <source>
        <dbReference type="ARBA" id="ARBA00022840"/>
    </source>
</evidence>
<reference evidence="6 7" key="1">
    <citation type="submission" date="2020-04" db="EMBL/GenBank/DDBJ databases">
        <title>Luteolibacter sp. G-1-1-1 isolated from soil.</title>
        <authorList>
            <person name="Dahal R.H."/>
        </authorList>
    </citation>
    <scope>NUCLEOTIDE SEQUENCE [LARGE SCALE GENOMIC DNA]</scope>
    <source>
        <strain evidence="6 7">G-1-1-1</strain>
    </source>
</reference>
<dbReference type="InterPro" id="IPR003439">
    <property type="entry name" value="ABC_transporter-like_ATP-bd"/>
</dbReference>
<dbReference type="PANTHER" id="PTHR43335">
    <property type="entry name" value="ABC TRANSPORTER, ATP-BINDING PROTEIN"/>
    <property type="match status" value="1"/>
</dbReference>
<keyword evidence="2" id="KW-0813">Transport</keyword>
<dbReference type="PROSITE" id="PS50893">
    <property type="entry name" value="ABC_TRANSPORTER_2"/>
    <property type="match status" value="1"/>
</dbReference>
<proteinExistence type="inferred from homology"/>
<dbReference type="SMART" id="SM00382">
    <property type="entry name" value="AAA"/>
    <property type="match status" value="1"/>
</dbReference>
<keyword evidence="3" id="KW-0547">Nucleotide-binding</keyword>
<organism evidence="6 7">
    <name type="scientific">Luteolibacter luteus</name>
    <dbReference type="NCBI Taxonomy" id="2728835"/>
    <lineage>
        <taxon>Bacteria</taxon>
        <taxon>Pseudomonadati</taxon>
        <taxon>Verrucomicrobiota</taxon>
        <taxon>Verrucomicrobiia</taxon>
        <taxon>Verrucomicrobiales</taxon>
        <taxon>Verrucomicrobiaceae</taxon>
        <taxon>Luteolibacter</taxon>
    </lineage>
</organism>
<evidence type="ECO:0000256" key="2">
    <source>
        <dbReference type="ARBA" id="ARBA00022448"/>
    </source>
</evidence>
<dbReference type="Proteomes" id="UP000501812">
    <property type="component" value="Chromosome"/>
</dbReference>
<dbReference type="RefSeq" id="WP_169454520.1">
    <property type="nucleotide sequence ID" value="NZ_CP051774.1"/>
</dbReference>
<dbReference type="Gene3D" id="3.40.50.300">
    <property type="entry name" value="P-loop containing nucleotide triphosphate hydrolases"/>
    <property type="match status" value="1"/>
</dbReference>
<sequence length="307" mass="33547">MLTVTGLVKNFRGKPALQDVSFNVERGEIHGLLGHNGAGKSTTLGIILGMVEPDAGEASIGGISVQRDQASALRQVGAIFESPAFYEYLSGWENLKILAGYSGVFNERAALKTVARVGLMKAIKNKVGTYSHGMRQRLALAQALLPEPQVLLLDEPTDGLDPEGIKWFRDFILNLREERGMTVLFNSHLLAEVEQMCDRVTILREGKLVYEGTLNSLREEAPVYEVSLEPWEGAREFLELNGVQILGPGRIALPPEMDPAIIVAALVGSGIRVSAFAPVRRSLEDLYLEITSSKPSKEEPLPFLPIA</sequence>
<dbReference type="SUPFAM" id="SSF52540">
    <property type="entry name" value="P-loop containing nucleoside triphosphate hydrolases"/>
    <property type="match status" value="1"/>
</dbReference>
<accession>A0A858RI66</accession>
<protein>
    <submittedName>
        <fullName evidence="6">ABC transporter ATP-binding protein</fullName>
    </submittedName>
</protein>
<dbReference type="EMBL" id="CP051774">
    <property type="protein sequence ID" value="QJE96119.1"/>
    <property type="molecule type" value="Genomic_DNA"/>
</dbReference>
<feature type="domain" description="ABC transporter" evidence="5">
    <location>
        <begin position="2"/>
        <end position="230"/>
    </location>
</feature>
<dbReference type="GO" id="GO:0005524">
    <property type="term" value="F:ATP binding"/>
    <property type="evidence" value="ECO:0007669"/>
    <property type="project" value="UniProtKB-KW"/>
</dbReference>
<evidence type="ECO:0000256" key="1">
    <source>
        <dbReference type="ARBA" id="ARBA00005417"/>
    </source>
</evidence>
<dbReference type="KEGG" id="luo:HHL09_10090"/>
<keyword evidence="4 6" id="KW-0067">ATP-binding</keyword>
<evidence type="ECO:0000256" key="3">
    <source>
        <dbReference type="ARBA" id="ARBA00022741"/>
    </source>
</evidence>
<keyword evidence="7" id="KW-1185">Reference proteome</keyword>
<dbReference type="PROSITE" id="PS00211">
    <property type="entry name" value="ABC_TRANSPORTER_1"/>
    <property type="match status" value="1"/>
</dbReference>
<evidence type="ECO:0000313" key="6">
    <source>
        <dbReference type="EMBL" id="QJE96119.1"/>
    </source>
</evidence>
<name>A0A858RI66_9BACT</name>
<evidence type="ECO:0000259" key="5">
    <source>
        <dbReference type="PROSITE" id="PS50893"/>
    </source>
</evidence>
<dbReference type="AlphaFoldDB" id="A0A858RI66"/>